<dbReference type="GO" id="GO:0046464">
    <property type="term" value="P:acylglycerol catabolic process"/>
    <property type="evidence" value="ECO:0007669"/>
    <property type="project" value="TreeGrafter"/>
</dbReference>
<dbReference type="SUPFAM" id="SSF53474">
    <property type="entry name" value="alpha/beta-Hydrolases"/>
    <property type="match status" value="1"/>
</dbReference>
<dbReference type="EMBL" id="CP023198">
    <property type="protein sequence ID" value="AUE17735.1"/>
    <property type="molecule type" value="Genomic_DNA"/>
</dbReference>
<evidence type="ECO:0000313" key="3">
    <source>
        <dbReference type="Proteomes" id="UP000232496"/>
    </source>
</evidence>
<protein>
    <submittedName>
        <fullName evidence="2">Hydrolase</fullName>
    </submittedName>
</protein>
<gene>
    <name evidence="2" type="ORF">DRBB29_0157</name>
</gene>
<dbReference type="InterPro" id="IPR000073">
    <property type="entry name" value="AB_hydrolase_1"/>
</dbReference>
<evidence type="ECO:0000313" key="2">
    <source>
        <dbReference type="EMBL" id="AUE17735.1"/>
    </source>
</evidence>
<keyword evidence="2" id="KW-0378">Hydrolase</keyword>
<organism evidence="2 3">
    <name type="scientific">Bifidobacterium breve</name>
    <dbReference type="NCBI Taxonomy" id="1685"/>
    <lineage>
        <taxon>Bacteria</taxon>
        <taxon>Bacillati</taxon>
        <taxon>Actinomycetota</taxon>
        <taxon>Actinomycetes</taxon>
        <taxon>Bifidobacteriales</taxon>
        <taxon>Bifidobacteriaceae</taxon>
        <taxon>Bifidobacterium</taxon>
    </lineage>
</organism>
<feature type="domain" description="AB hydrolase-1" evidence="1">
    <location>
        <begin position="21"/>
        <end position="248"/>
    </location>
</feature>
<dbReference type="InterPro" id="IPR029058">
    <property type="entry name" value="AB_hydrolase_fold"/>
</dbReference>
<dbReference type="GO" id="GO:0016020">
    <property type="term" value="C:membrane"/>
    <property type="evidence" value="ECO:0007669"/>
    <property type="project" value="TreeGrafter"/>
</dbReference>
<dbReference type="Gene3D" id="3.40.50.1820">
    <property type="entry name" value="alpha/beta hydrolase"/>
    <property type="match status" value="1"/>
</dbReference>
<proteinExistence type="predicted"/>
<accession>A0A2K9C259</accession>
<dbReference type="InterPro" id="IPR050266">
    <property type="entry name" value="AB_hydrolase_sf"/>
</dbReference>
<dbReference type="AlphaFoldDB" id="A0A2K9C259"/>
<dbReference type="PANTHER" id="PTHR43798:SF33">
    <property type="entry name" value="HYDROLASE, PUTATIVE (AFU_ORTHOLOGUE AFUA_2G14860)-RELATED"/>
    <property type="match status" value="1"/>
</dbReference>
<dbReference type="Proteomes" id="UP000232496">
    <property type="component" value="Chromosome"/>
</dbReference>
<dbReference type="PANTHER" id="PTHR43798">
    <property type="entry name" value="MONOACYLGLYCEROL LIPASE"/>
    <property type="match status" value="1"/>
</dbReference>
<dbReference type="Pfam" id="PF12697">
    <property type="entry name" value="Abhydrolase_6"/>
    <property type="match status" value="1"/>
</dbReference>
<reference evidence="2 3" key="1">
    <citation type="submission" date="2017-09" db="EMBL/GenBank/DDBJ databases">
        <title>Comparative genomics and methylome analysis of the gut commensal Bifidobacterium breve.</title>
        <authorList>
            <person name="Bottacini F."/>
            <person name="Morrissey R."/>
            <person name="Roberts R.J."/>
            <person name="James K."/>
            <person name="van Breen J."/>
            <person name="Egan M."/>
            <person name="Lambert J."/>
            <person name="van Limpt K."/>
            <person name="Stanton C."/>
            <person name="Knol J."/>
            <person name="O' Connell Motherway M."/>
            <person name="van Sinderen D."/>
        </authorList>
    </citation>
    <scope>NUCLEOTIDE SEQUENCE [LARGE SCALE GENOMIC DNA]</scope>
    <source>
        <strain evidence="2 3">DRBB29</strain>
    </source>
</reference>
<sequence>MSGVGRMLSFIAAGDPNRPLVVLLHGVCDAAIAWSDYIDYLSHDFRVVAVDMLGHGLSPRYADAQLRRPFESAYEAFEETVEYLEHVHGGRAIMIGHSMGGAIVTMLVRRRPDLCLGAVVEDPAWLNDEQRQRYVDNAPANAALLHDWASDPANAIRHNQTRRPNWPMEDHIGWAYGQNRCDPRLELTGVVSFAEDWHQVVSSIEVPLVVVSSDDPSDLVGVRGLEEVRAMGKPNLETVFIPGCEHGLRRTDIAAFNQAVTPILHRWAACESHVSGEI</sequence>
<dbReference type="PRINTS" id="PR00111">
    <property type="entry name" value="ABHYDROLASE"/>
</dbReference>
<evidence type="ECO:0000259" key="1">
    <source>
        <dbReference type="Pfam" id="PF12697"/>
    </source>
</evidence>
<name>A0A2K9C259_BIFBR</name>
<dbReference type="GO" id="GO:0047372">
    <property type="term" value="F:monoacylglycerol lipase activity"/>
    <property type="evidence" value="ECO:0007669"/>
    <property type="project" value="TreeGrafter"/>
</dbReference>